<dbReference type="Proteomes" id="UP000823749">
    <property type="component" value="Chromosome 9"/>
</dbReference>
<evidence type="ECO:0000313" key="2">
    <source>
        <dbReference type="Proteomes" id="UP000823749"/>
    </source>
</evidence>
<proteinExistence type="predicted"/>
<dbReference type="EMBL" id="JACTNZ010000009">
    <property type="protein sequence ID" value="KAG5531580.1"/>
    <property type="molecule type" value="Genomic_DNA"/>
</dbReference>
<gene>
    <name evidence="1" type="ORF">RHGRI_026257</name>
</gene>
<protein>
    <submittedName>
        <fullName evidence="1">Uncharacterized protein</fullName>
    </submittedName>
</protein>
<dbReference type="AlphaFoldDB" id="A0AAV6IUE7"/>
<evidence type="ECO:0000313" key="1">
    <source>
        <dbReference type="EMBL" id="KAG5531580.1"/>
    </source>
</evidence>
<organism evidence="1 2">
    <name type="scientific">Rhododendron griersonianum</name>
    <dbReference type="NCBI Taxonomy" id="479676"/>
    <lineage>
        <taxon>Eukaryota</taxon>
        <taxon>Viridiplantae</taxon>
        <taxon>Streptophyta</taxon>
        <taxon>Embryophyta</taxon>
        <taxon>Tracheophyta</taxon>
        <taxon>Spermatophyta</taxon>
        <taxon>Magnoliopsida</taxon>
        <taxon>eudicotyledons</taxon>
        <taxon>Gunneridae</taxon>
        <taxon>Pentapetalae</taxon>
        <taxon>asterids</taxon>
        <taxon>Ericales</taxon>
        <taxon>Ericaceae</taxon>
        <taxon>Ericoideae</taxon>
        <taxon>Rhodoreae</taxon>
        <taxon>Rhododendron</taxon>
    </lineage>
</organism>
<accession>A0AAV6IUE7</accession>
<keyword evidence="2" id="KW-1185">Reference proteome</keyword>
<reference evidence="1" key="1">
    <citation type="submission" date="2020-08" db="EMBL/GenBank/DDBJ databases">
        <title>Plant Genome Project.</title>
        <authorList>
            <person name="Zhang R.-G."/>
        </authorList>
    </citation>
    <scope>NUCLEOTIDE SEQUENCE</scope>
    <source>
        <strain evidence="1">WSP0</strain>
        <tissue evidence="1">Leaf</tissue>
    </source>
</reference>
<sequence length="100" mass="11571">MEGFGMLEVADLSLDEPEMEAVIFRDEVDEVKGVDSEIPTDTPENAEARRKWKIKCGKALFALRGSFSKELIKHIRAKEKPKEIWELLEQLFTKRHTARL</sequence>
<name>A0AAV6IUE7_9ERIC</name>
<comment type="caution">
    <text evidence="1">The sequence shown here is derived from an EMBL/GenBank/DDBJ whole genome shotgun (WGS) entry which is preliminary data.</text>
</comment>